<dbReference type="EMBL" id="UINC01002787">
    <property type="protein sequence ID" value="SVA00296.1"/>
    <property type="molecule type" value="Genomic_DNA"/>
</dbReference>
<evidence type="ECO:0000313" key="1">
    <source>
        <dbReference type="EMBL" id="SVA00296.1"/>
    </source>
</evidence>
<gene>
    <name evidence="1" type="ORF">METZ01_LOCUS53150</name>
</gene>
<reference evidence="1" key="1">
    <citation type="submission" date="2018-05" db="EMBL/GenBank/DDBJ databases">
        <authorList>
            <person name="Lanie J.A."/>
            <person name="Ng W.-L."/>
            <person name="Kazmierczak K.M."/>
            <person name="Andrzejewski T.M."/>
            <person name="Davidsen T.M."/>
            <person name="Wayne K.J."/>
            <person name="Tettelin H."/>
            <person name="Glass J.I."/>
            <person name="Rusch D."/>
            <person name="Podicherti R."/>
            <person name="Tsui H.-C.T."/>
            <person name="Winkler M.E."/>
        </authorList>
    </citation>
    <scope>NUCLEOTIDE SEQUENCE</scope>
</reference>
<dbReference type="AlphaFoldDB" id="A0A381S8D1"/>
<organism evidence="1">
    <name type="scientific">marine metagenome</name>
    <dbReference type="NCBI Taxonomy" id="408172"/>
    <lineage>
        <taxon>unclassified sequences</taxon>
        <taxon>metagenomes</taxon>
        <taxon>ecological metagenomes</taxon>
    </lineage>
</organism>
<protein>
    <submittedName>
        <fullName evidence="1">Uncharacterized protein</fullName>
    </submittedName>
</protein>
<accession>A0A381S8D1</accession>
<sequence length="111" mass="12226">MAAAGDAERDEGLFSFRVPLPPWPTGWLALESLLSDWKDCGDRHVGMVSLERTGEEDPVGQPQSDSDYYEAILAGAGRLDVELEGNRTERLDALIAGHPFVHDFCLRLVSL</sequence>
<proteinExistence type="predicted"/>
<name>A0A381S8D1_9ZZZZ</name>